<dbReference type="InterPro" id="IPR001128">
    <property type="entry name" value="Cyt_P450"/>
</dbReference>
<dbReference type="GO" id="GO:0008395">
    <property type="term" value="F:steroid hydroxylase activity"/>
    <property type="evidence" value="ECO:0007669"/>
    <property type="project" value="TreeGrafter"/>
</dbReference>
<dbReference type="RefSeq" id="WP_185048679.1">
    <property type="nucleotide sequence ID" value="NZ_BAABIX010000009.1"/>
</dbReference>
<dbReference type="SUPFAM" id="SSF48264">
    <property type="entry name" value="Cytochrome P450"/>
    <property type="match status" value="1"/>
</dbReference>
<dbReference type="PRINTS" id="PR00359">
    <property type="entry name" value="BP450"/>
</dbReference>
<name>A0A840P310_9ACTN</name>
<sequence>MDVEYSPFDHATHQDPFPVYARLLAEAPVYHSERDDFWALTRHADVSAALQDSARFSSSHGPLLDVPPWGPDAPRALSFVAMDPPRHTALRALVSRGFTARRVAALEPHIRGIARRHLAEALRRDGGAFDFVEDFAIRVPLDVVSELIGVPGSDRDGVRRLAEASLQREDDGTGRISQRGLDAGAELAAYWARLIAERRRAPAEDLLSVLCEELDDQEIIPMLFVLLSAGSETTTNLLGHAWYWAWRNPDQRERAYADAGAWVEETLRYDPPAIGLARLLTEDIELHGVPIPAGARMWLLIAAANRDPRVFPDPDRYDLTRDTSRMISFGGGRHFCMGSALGRLEARVALQELAAAVADYEIDPAGARRSHIGNVRGFATLPTVVKPR</sequence>
<evidence type="ECO:0000313" key="9">
    <source>
        <dbReference type="Proteomes" id="UP000578449"/>
    </source>
</evidence>
<reference evidence="8 9" key="1">
    <citation type="submission" date="2020-08" db="EMBL/GenBank/DDBJ databases">
        <title>Genomic Encyclopedia of Type Strains, Phase IV (KMG-IV): sequencing the most valuable type-strain genomes for metagenomic binning, comparative biology and taxonomic classification.</title>
        <authorList>
            <person name="Goeker M."/>
        </authorList>
    </citation>
    <scope>NUCLEOTIDE SEQUENCE [LARGE SCALE GENOMIC DNA]</scope>
    <source>
        <strain evidence="8 9">DSM 45615</strain>
    </source>
</reference>
<keyword evidence="3 7" id="KW-0479">Metal-binding</keyword>
<dbReference type="AlphaFoldDB" id="A0A840P310"/>
<evidence type="ECO:0000256" key="7">
    <source>
        <dbReference type="RuleBase" id="RU000461"/>
    </source>
</evidence>
<dbReference type="PROSITE" id="PS00086">
    <property type="entry name" value="CYTOCHROME_P450"/>
    <property type="match status" value="1"/>
</dbReference>
<dbReference type="Pfam" id="PF00067">
    <property type="entry name" value="p450"/>
    <property type="match status" value="1"/>
</dbReference>
<comment type="similarity">
    <text evidence="1 7">Belongs to the cytochrome P450 family.</text>
</comment>
<dbReference type="FunFam" id="1.10.630.10:FF:000018">
    <property type="entry name" value="Cytochrome P450 monooxygenase"/>
    <property type="match status" value="1"/>
</dbReference>
<proteinExistence type="inferred from homology"/>
<dbReference type="GO" id="GO:0036199">
    <property type="term" value="F:cholest-4-en-3-one 26-monooxygenase activity"/>
    <property type="evidence" value="ECO:0007669"/>
    <property type="project" value="TreeGrafter"/>
</dbReference>
<protein>
    <recommendedName>
        <fullName evidence="10">Cytochrome P450</fullName>
    </recommendedName>
</protein>
<evidence type="ECO:0000256" key="1">
    <source>
        <dbReference type="ARBA" id="ARBA00010617"/>
    </source>
</evidence>
<evidence type="ECO:0000256" key="5">
    <source>
        <dbReference type="ARBA" id="ARBA00023004"/>
    </source>
</evidence>
<evidence type="ECO:0000256" key="3">
    <source>
        <dbReference type="ARBA" id="ARBA00022723"/>
    </source>
</evidence>
<dbReference type="GO" id="GO:0020037">
    <property type="term" value="F:heme binding"/>
    <property type="evidence" value="ECO:0007669"/>
    <property type="project" value="InterPro"/>
</dbReference>
<evidence type="ECO:0000256" key="2">
    <source>
        <dbReference type="ARBA" id="ARBA00022617"/>
    </source>
</evidence>
<dbReference type="GO" id="GO:0006707">
    <property type="term" value="P:cholesterol catabolic process"/>
    <property type="evidence" value="ECO:0007669"/>
    <property type="project" value="TreeGrafter"/>
</dbReference>
<dbReference type="InterPro" id="IPR036396">
    <property type="entry name" value="Cyt_P450_sf"/>
</dbReference>
<dbReference type="PANTHER" id="PTHR46696:SF4">
    <property type="entry name" value="BIOTIN BIOSYNTHESIS CYTOCHROME P450"/>
    <property type="match status" value="1"/>
</dbReference>
<evidence type="ECO:0008006" key="10">
    <source>
        <dbReference type="Google" id="ProtNLM"/>
    </source>
</evidence>
<keyword evidence="6 7" id="KW-0503">Monooxygenase</keyword>
<dbReference type="InterPro" id="IPR017972">
    <property type="entry name" value="Cyt_P450_CS"/>
</dbReference>
<keyword evidence="2 7" id="KW-0349">Heme</keyword>
<organism evidence="8 9">
    <name type="scientific">Thermocatellispora tengchongensis</name>
    <dbReference type="NCBI Taxonomy" id="1073253"/>
    <lineage>
        <taxon>Bacteria</taxon>
        <taxon>Bacillati</taxon>
        <taxon>Actinomycetota</taxon>
        <taxon>Actinomycetes</taxon>
        <taxon>Streptosporangiales</taxon>
        <taxon>Streptosporangiaceae</taxon>
        <taxon>Thermocatellispora</taxon>
    </lineage>
</organism>
<gene>
    <name evidence="8" type="ORF">HNP84_001573</name>
</gene>
<dbReference type="InterPro" id="IPR002397">
    <property type="entry name" value="Cyt_P450_B"/>
</dbReference>
<dbReference type="PANTHER" id="PTHR46696">
    <property type="entry name" value="P450, PUTATIVE (EUROFUNG)-RELATED"/>
    <property type="match status" value="1"/>
</dbReference>
<accession>A0A840P310</accession>
<dbReference type="GO" id="GO:0005506">
    <property type="term" value="F:iron ion binding"/>
    <property type="evidence" value="ECO:0007669"/>
    <property type="project" value="InterPro"/>
</dbReference>
<dbReference type="Gene3D" id="1.10.630.10">
    <property type="entry name" value="Cytochrome P450"/>
    <property type="match status" value="1"/>
</dbReference>
<evidence type="ECO:0000256" key="4">
    <source>
        <dbReference type="ARBA" id="ARBA00023002"/>
    </source>
</evidence>
<evidence type="ECO:0000313" key="8">
    <source>
        <dbReference type="EMBL" id="MBB5131860.1"/>
    </source>
</evidence>
<keyword evidence="4 7" id="KW-0560">Oxidoreductase</keyword>
<keyword evidence="5 7" id="KW-0408">Iron</keyword>
<dbReference type="EMBL" id="JACHGN010000003">
    <property type="protein sequence ID" value="MBB5131860.1"/>
    <property type="molecule type" value="Genomic_DNA"/>
</dbReference>
<evidence type="ECO:0000256" key="6">
    <source>
        <dbReference type="ARBA" id="ARBA00023033"/>
    </source>
</evidence>
<dbReference type="PRINTS" id="PR00385">
    <property type="entry name" value="P450"/>
</dbReference>
<keyword evidence="9" id="KW-1185">Reference proteome</keyword>
<comment type="caution">
    <text evidence="8">The sequence shown here is derived from an EMBL/GenBank/DDBJ whole genome shotgun (WGS) entry which is preliminary data.</text>
</comment>
<dbReference type="Proteomes" id="UP000578449">
    <property type="component" value="Unassembled WGS sequence"/>
</dbReference>